<feature type="region of interest" description="Disordered" evidence="1">
    <location>
        <begin position="126"/>
        <end position="167"/>
    </location>
</feature>
<accession>A0A5C3NW11</accession>
<feature type="compositionally biased region" description="Polar residues" evidence="1">
    <location>
        <begin position="198"/>
        <end position="210"/>
    </location>
</feature>
<dbReference type="EMBL" id="ML211676">
    <property type="protein sequence ID" value="TFK80969.1"/>
    <property type="molecule type" value="Genomic_DNA"/>
</dbReference>
<evidence type="ECO:0000313" key="2">
    <source>
        <dbReference type="EMBL" id="TFK80969.1"/>
    </source>
</evidence>
<gene>
    <name evidence="2" type="ORF">K466DRAFT_569331</name>
</gene>
<evidence type="ECO:0000313" key="3">
    <source>
        <dbReference type="Proteomes" id="UP000308197"/>
    </source>
</evidence>
<evidence type="ECO:0000256" key="1">
    <source>
        <dbReference type="SAM" id="MobiDB-lite"/>
    </source>
</evidence>
<name>A0A5C3NW11_9APHY</name>
<reference evidence="2 3" key="1">
    <citation type="journal article" date="2019" name="Nat. Ecol. Evol.">
        <title>Megaphylogeny resolves global patterns of mushroom evolution.</title>
        <authorList>
            <person name="Varga T."/>
            <person name="Krizsan K."/>
            <person name="Foldi C."/>
            <person name="Dima B."/>
            <person name="Sanchez-Garcia M."/>
            <person name="Sanchez-Ramirez S."/>
            <person name="Szollosi G.J."/>
            <person name="Szarkandi J.G."/>
            <person name="Papp V."/>
            <person name="Albert L."/>
            <person name="Andreopoulos W."/>
            <person name="Angelini C."/>
            <person name="Antonin V."/>
            <person name="Barry K.W."/>
            <person name="Bougher N.L."/>
            <person name="Buchanan P."/>
            <person name="Buyck B."/>
            <person name="Bense V."/>
            <person name="Catcheside P."/>
            <person name="Chovatia M."/>
            <person name="Cooper J."/>
            <person name="Damon W."/>
            <person name="Desjardin D."/>
            <person name="Finy P."/>
            <person name="Geml J."/>
            <person name="Haridas S."/>
            <person name="Hughes K."/>
            <person name="Justo A."/>
            <person name="Karasinski D."/>
            <person name="Kautmanova I."/>
            <person name="Kiss B."/>
            <person name="Kocsube S."/>
            <person name="Kotiranta H."/>
            <person name="LaButti K.M."/>
            <person name="Lechner B.E."/>
            <person name="Liimatainen K."/>
            <person name="Lipzen A."/>
            <person name="Lukacs Z."/>
            <person name="Mihaltcheva S."/>
            <person name="Morgado L.N."/>
            <person name="Niskanen T."/>
            <person name="Noordeloos M.E."/>
            <person name="Ohm R.A."/>
            <person name="Ortiz-Santana B."/>
            <person name="Ovrebo C."/>
            <person name="Racz N."/>
            <person name="Riley R."/>
            <person name="Savchenko A."/>
            <person name="Shiryaev A."/>
            <person name="Soop K."/>
            <person name="Spirin V."/>
            <person name="Szebenyi C."/>
            <person name="Tomsovsky M."/>
            <person name="Tulloss R.E."/>
            <person name="Uehling J."/>
            <person name="Grigoriev I.V."/>
            <person name="Vagvolgyi C."/>
            <person name="Papp T."/>
            <person name="Martin F.M."/>
            <person name="Miettinen O."/>
            <person name="Hibbett D.S."/>
            <person name="Nagy L.G."/>
        </authorList>
    </citation>
    <scope>NUCLEOTIDE SEQUENCE [LARGE SCALE GENOMIC DNA]</scope>
    <source>
        <strain evidence="2 3">HHB13444</strain>
    </source>
</reference>
<feature type="compositionally biased region" description="Polar residues" evidence="1">
    <location>
        <begin position="145"/>
        <end position="160"/>
    </location>
</feature>
<sequence length="307" mass="32447">MIGFDPFLDRAHGHLPIPSSPIHTGPIIPTSPIGAAAILPGPMPTSPLAMMDDTLHRLDQLTNVPTSPIGMLVDLPVPPLGPAEMAVPQFPAPASFPSGHVGQTMLAVGDACHNAPTVPILSIRTTESASGGGNNTARILDPTARPQTRSARRQAQSTGVPASAMHRPASIVTRCSGAIIVPGESSLPSGSALKESDSSLSGSHGDTGTQAGIPAPEARDVHMHRSSLAVCRSPSPPDYDESLIRMAADVNQFGAERLAYLRGERRAWKEVGIAARKMQEVASLKDIGRWAMYNEFLEELGEKWYPD</sequence>
<protein>
    <submittedName>
        <fullName evidence="2">Uncharacterized protein</fullName>
    </submittedName>
</protein>
<feature type="region of interest" description="Disordered" evidence="1">
    <location>
        <begin position="186"/>
        <end position="214"/>
    </location>
</feature>
<organism evidence="2 3">
    <name type="scientific">Polyporus arcularius HHB13444</name>
    <dbReference type="NCBI Taxonomy" id="1314778"/>
    <lineage>
        <taxon>Eukaryota</taxon>
        <taxon>Fungi</taxon>
        <taxon>Dikarya</taxon>
        <taxon>Basidiomycota</taxon>
        <taxon>Agaricomycotina</taxon>
        <taxon>Agaricomycetes</taxon>
        <taxon>Polyporales</taxon>
        <taxon>Polyporaceae</taxon>
        <taxon>Polyporus</taxon>
    </lineage>
</organism>
<keyword evidence="3" id="KW-1185">Reference proteome</keyword>
<proteinExistence type="predicted"/>
<dbReference type="InParanoid" id="A0A5C3NW11"/>
<dbReference type="AlphaFoldDB" id="A0A5C3NW11"/>
<dbReference type="Proteomes" id="UP000308197">
    <property type="component" value="Unassembled WGS sequence"/>
</dbReference>